<reference evidence="2" key="1">
    <citation type="submission" date="2020-01" db="EMBL/GenBank/DDBJ databases">
        <title>Genome sequence of Kobresia littledalei, the first chromosome-level genome in the family Cyperaceae.</title>
        <authorList>
            <person name="Qu G."/>
        </authorList>
    </citation>
    <scope>NUCLEOTIDE SEQUENCE</scope>
    <source>
        <strain evidence="2">C.B.Clarke</strain>
        <tissue evidence="2">Leaf</tissue>
    </source>
</reference>
<feature type="region of interest" description="Disordered" evidence="1">
    <location>
        <begin position="108"/>
        <end position="128"/>
    </location>
</feature>
<name>A0A833R0D2_9POAL</name>
<dbReference type="AlphaFoldDB" id="A0A833R0D2"/>
<gene>
    <name evidence="2" type="ORF">FCM35_KLT18806</name>
</gene>
<dbReference type="EMBL" id="SWLB01000007">
    <property type="protein sequence ID" value="KAF3336220.1"/>
    <property type="molecule type" value="Genomic_DNA"/>
</dbReference>
<protein>
    <recommendedName>
        <fullName evidence="4">Zinc finger GRF-type domain-containing protein</fullName>
    </recommendedName>
</protein>
<comment type="caution">
    <text evidence="2">The sequence shown here is derived from an EMBL/GenBank/DDBJ whole genome shotgun (WGS) entry which is preliminary data.</text>
</comment>
<evidence type="ECO:0000313" key="3">
    <source>
        <dbReference type="Proteomes" id="UP000623129"/>
    </source>
</evidence>
<evidence type="ECO:0000313" key="2">
    <source>
        <dbReference type="EMBL" id="KAF3336220.1"/>
    </source>
</evidence>
<feature type="compositionally biased region" description="Pro residues" evidence="1">
    <location>
        <begin position="112"/>
        <end position="128"/>
    </location>
</feature>
<evidence type="ECO:0000256" key="1">
    <source>
        <dbReference type="SAM" id="MobiDB-lite"/>
    </source>
</evidence>
<keyword evidence="3" id="KW-1185">Reference proteome</keyword>
<organism evidence="2 3">
    <name type="scientific">Carex littledalei</name>
    <dbReference type="NCBI Taxonomy" id="544730"/>
    <lineage>
        <taxon>Eukaryota</taxon>
        <taxon>Viridiplantae</taxon>
        <taxon>Streptophyta</taxon>
        <taxon>Embryophyta</taxon>
        <taxon>Tracheophyta</taxon>
        <taxon>Spermatophyta</taxon>
        <taxon>Magnoliopsida</taxon>
        <taxon>Liliopsida</taxon>
        <taxon>Poales</taxon>
        <taxon>Cyperaceae</taxon>
        <taxon>Cyperoideae</taxon>
        <taxon>Cariceae</taxon>
        <taxon>Carex</taxon>
        <taxon>Carex subgen. Euthyceras</taxon>
    </lineage>
</organism>
<evidence type="ECO:0008006" key="4">
    <source>
        <dbReference type="Google" id="ProtNLM"/>
    </source>
</evidence>
<accession>A0A833R0D2</accession>
<sequence length="174" mass="18371">MASGRRDLIIACECGAGICRVGPLLFNPQCLFVCCPAGVANGGGCGFMQWRDTVDMNNITTWHSHHNFPPPPPLFTTTIPVTAAAAHTDTDTDTIAVAEAEEYTPPFNAADTPPPPPMTASQDVPPPPPPTTTMMCPCGAGPCSISTAKNGRNFYSCSVLPYFTLVTSKAFCFS</sequence>
<dbReference type="Proteomes" id="UP000623129">
    <property type="component" value="Unassembled WGS sequence"/>
</dbReference>
<proteinExistence type="predicted"/>